<protein>
    <recommendedName>
        <fullName evidence="3">DNA gyrase inhibitor YacG</fullName>
    </recommendedName>
</protein>
<comment type="cofactor">
    <cofactor evidence="3">
        <name>Zn(2+)</name>
        <dbReference type="ChEBI" id="CHEBI:29105"/>
    </cofactor>
    <text evidence="3">Binds 1 zinc ion.</text>
</comment>
<evidence type="ECO:0000313" key="4">
    <source>
        <dbReference type="EMBL" id="KWV48542.1"/>
    </source>
</evidence>
<keyword evidence="2 3" id="KW-0862">Zinc</keyword>
<dbReference type="GO" id="GO:0006355">
    <property type="term" value="P:regulation of DNA-templated transcription"/>
    <property type="evidence" value="ECO:0007669"/>
    <property type="project" value="InterPro"/>
</dbReference>
<dbReference type="HAMAP" id="MF_00649">
    <property type="entry name" value="DNA_gyrase_inhibitor_YacG"/>
    <property type="match status" value="1"/>
</dbReference>
<dbReference type="SUPFAM" id="SSF57716">
    <property type="entry name" value="Glucocorticoid receptor-like (DNA-binding domain)"/>
    <property type="match status" value="1"/>
</dbReference>
<comment type="subunit">
    <text evidence="3">Interacts with GyrB.</text>
</comment>
<dbReference type="GO" id="GO:0008657">
    <property type="term" value="F:DNA topoisomerase type II (double strand cut, ATP-hydrolyzing) inhibitor activity"/>
    <property type="evidence" value="ECO:0007669"/>
    <property type="project" value="UniProtKB-UniRule"/>
</dbReference>
<comment type="caution">
    <text evidence="4">The sequence shown here is derived from an EMBL/GenBank/DDBJ whole genome shotgun (WGS) entry which is preliminary data.</text>
</comment>
<dbReference type="AlphaFoldDB" id="A0A120FJ51"/>
<dbReference type="PANTHER" id="PTHR36150">
    <property type="entry name" value="DNA GYRASE INHIBITOR YACG"/>
    <property type="match status" value="1"/>
</dbReference>
<dbReference type="Pfam" id="PF03884">
    <property type="entry name" value="YacG"/>
    <property type="match status" value="1"/>
</dbReference>
<evidence type="ECO:0000256" key="3">
    <source>
        <dbReference type="HAMAP-Rule" id="MF_00649"/>
    </source>
</evidence>
<dbReference type="OrthoDB" id="9809663at2"/>
<dbReference type="PANTHER" id="PTHR36150:SF1">
    <property type="entry name" value="DNA GYRASE INHIBITOR YACG"/>
    <property type="match status" value="1"/>
</dbReference>
<comment type="function">
    <text evidence="3">Inhibits all the catalytic activities of DNA gyrase by preventing its interaction with DNA. Acts by binding directly to the C-terminal domain of GyrB, which probably disrupts DNA binding by the gyrase.</text>
</comment>
<keyword evidence="5" id="KW-1185">Reference proteome</keyword>
<comment type="similarity">
    <text evidence="3">Belongs to the DNA gyrase inhibitor YacG family.</text>
</comment>
<dbReference type="Proteomes" id="UP000057737">
    <property type="component" value="Unassembled WGS sequence"/>
</dbReference>
<evidence type="ECO:0000313" key="5">
    <source>
        <dbReference type="Proteomes" id="UP000057737"/>
    </source>
</evidence>
<dbReference type="NCBIfam" id="NF002362">
    <property type="entry name" value="PRK01343.1"/>
    <property type="match status" value="1"/>
</dbReference>
<sequence>MDDQARKPPTRTCPICGKPTEQAFRPFCSPRCRDVDLNRWLTGAYVVPGREGDEEDPE</sequence>
<dbReference type="GO" id="GO:0008270">
    <property type="term" value="F:zinc ion binding"/>
    <property type="evidence" value="ECO:0007669"/>
    <property type="project" value="UniProtKB-UniRule"/>
</dbReference>
<organism evidence="4 5">
    <name type="scientific">Bradyrhizobium macuxiense</name>
    <dbReference type="NCBI Taxonomy" id="1755647"/>
    <lineage>
        <taxon>Bacteria</taxon>
        <taxon>Pseudomonadati</taxon>
        <taxon>Pseudomonadota</taxon>
        <taxon>Alphaproteobacteria</taxon>
        <taxon>Hyphomicrobiales</taxon>
        <taxon>Nitrobacteraceae</taxon>
        <taxon>Bradyrhizobium</taxon>
    </lineage>
</organism>
<dbReference type="InterPro" id="IPR005584">
    <property type="entry name" value="DNA_gyrase_inhibitor_YacG"/>
</dbReference>
<dbReference type="Gene3D" id="3.30.50.10">
    <property type="entry name" value="Erythroid Transcription Factor GATA-1, subunit A"/>
    <property type="match status" value="1"/>
</dbReference>
<feature type="binding site" evidence="3">
    <location>
        <position position="32"/>
    </location>
    <ligand>
        <name>Zn(2+)</name>
        <dbReference type="ChEBI" id="CHEBI:29105"/>
    </ligand>
</feature>
<dbReference type="EMBL" id="LNCU01000107">
    <property type="protein sequence ID" value="KWV48542.1"/>
    <property type="molecule type" value="Genomic_DNA"/>
</dbReference>
<reference evidence="4 5" key="1">
    <citation type="submission" date="2015-11" db="EMBL/GenBank/DDBJ databases">
        <title>Draft Genome Sequence of the Strain BR 10303 (Bradyrhizobium sp.) isolated from nodules of Centrolobium paraense.</title>
        <authorList>
            <person name="Zelli J.E."/>
            <person name="Simoes-Araujo J.L."/>
            <person name="Barauna A.C."/>
            <person name="Silva K."/>
        </authorList>
    </citation>
    <scope>NUCLEOTIDE SEQUENCE [LARGE SCALE GENOMIC DNA]</scope>
    <source>
        <strain evidence="4 5">BR 10303</strain>
    </source>
</reference>
<dbReference type="RefSeq" id="WP_066513570.1">
    <property type="nucleotide sequence ID" value="NZ_LNCU01000107.1"/>
</dbReference>
<feature type="binding site" evidence="3">
    <location>
        <position position="28"/>
    </location>
    <ligand>
        <name>Zn(2+)</name>
        <dbReference type="ChEBI" id="CHEBI:29105"/>
    </ligand>
</feature>
<name>A0A120FJ51_9BRAD</name>
<gene>
    <name evidence="3" type="primary">yacG</name>
    <name evidence="4" type="ORF">AS156_18955</name>
</gene>
<evidence type="ECO:0000256" key="2">
    <source>
        <dbReference type="ARBA" id="ARBA00022833"/>
    </source>
</evidence>
<feature type="binding site" evidence="3">
    <location>
        <position position="13"/>
    </location>
    <ligand>
        <name>Zn(2+)</name>
        <dbReference type="ChEBI" id="CHEBI:29105"/>
    </ligand>
</feature>
<evidence type="ECO:0000256" key="1">
    <source>
        <dbReference type="ARBA" id="ARBA00022723"/>
    </source>
</evidence>
<keyword evidence="1 3" id="KW-0479">Metal-binding</keyword>
<feature type="binding site" evidence="3">
    <location>
        <position position="16"/>
    </location>
    <ligand>
        <name>Zn(2+)</name>
        <dbReference type="ChEBI" id="CHEBI:29105"/>
    </ligand>
</feature>
<accession>A0A120FJ51</accession>
<proteinExistence type="inferred from homology"/>
<dbReference type="InterPro" id="IPR013088">
    <property type="entry name" value="Znf_NHR/GATA"/>
</dbReference>